<feature type="compositionally biased region" description="Acidic residues" evidence="1">
    <location>
        <begin position="172"/>
        <end position="187"/>
    </location>
</feature>
<accession>A0A9D4AG66</accession>
<reference evidence="2 3" key="1">
    <citation type="journal article" date="2021" name="Plant Biotechnol. J.">
        <title>Multi-omics assisted identification of the key and species-specific regulatory components of drought-tolerant mechanisms in Gossypium stocksii.</title>
        <authorList>
            <person name="Yu D."/>
            <person name="Ke L."/>
            <person name="Zhang D."/>
            <person name="Wu Y."/>
            <person name="Sun Y."/>
            <person name="Mei J."/>
            <person name="Sun J."/>
            <person name="Sun Y."/>
        </authorList>
    </citation>
    <scope>NUCLEOTIDE SEQUENCE [LARGE SCALE GENOMIC DNA]</scope>
    <source>
        <strain evidence="3">cv. E1</strain>
        <tissue evidence="2">Leaf</tissue>
    </source>
</reference>
<evidence type="ECO:0000313" key="2">
    <source>
        <dbReference type="EMBL" id="KAH1115064.1"/>
    </source>
</evidence>
<feature type="region of interest" description="Disordered" evidence="1">
    <location>
        <begin position="129"/>
        <end position="153"/>
    </location>
</feature>
<dbReference type="AlphaFoldDB" id="A0A9D4AG66"/>
<name>A0A9D4AG66_9ROSI</name>
<gene>
    <name evidence="2" type="ORF">J1N35_008442</name>
</gene>
<comment type="caution">
    <text evidence="2">The sequence shown here is derived from an EMBL/GenBank/DDBJ whole genome shotgun (WGS) entry which is preliminary data.</text>
</comment>
<proteinExistence type="predicted"/>
<keyword evidence="3" id="KW-1185">Reference proteome</keyword>
<organism evidence="2 3">
    <name type="scientific">Gossypium stocksii</name>
    <dbReference type="NCBI Taxonomy" id="47602"/>
    <lineage>
        <taxon>Eukaryota</taxon>
        <taxon>Viridiplantae</taxon>
        <taxon>Streptophyta</taxon>
        <taxon>Embryophyta</taxon>
        <taxon>Tracheophyta</taxon>
        <taxon>Spermatophyta</taxon>
        <taxon>Magnoliopsida</taxon>
        <taxon>eudicotyledons</taxon>
        <taxon>Gunneridae</taxon>
        <taxon>Pentapetalae</taxon>
        <taxon>rosids</taxon>
        <taxon>malvids</taxon>
        <taxon>Malvales</taxon>
        <taxon>Malvaceae</taxon>
        <taxon>Malvoideae</taxon>
        <taxon>Gossypium</taxon>
    </lineage>
</organism>
<protein>
    <submittedName>
        <fullName evidence="2">Uncharacterized protein</fullName>
    </submittedName>
</protein>
<dbReference type="Proteomes" id="UP000828251">
    <property type="component" value="Unassembled WGS sequence"/>
</dbReference>
<evidence type="ECO:0000313" key="3">
    <source>
        <dbReference type="Proteomes" id="UP000828251"/>
    </source>
</evidence>
<sequence length="187" mass="20856">MPMRVSSIKHRFFASIDPMTYDSFDIKSGRSFEAMVRTHLTSGSPYLELYVQFSSPSETFVTSTSTVVREEDTTHTRHFVSGGQNMEAPVFGGSMKYTTLIRHSQSTSDWVCYETSIRRNDILLTTSTGEGTSYVADDGGLDDESDVDPPRERDLDGVEVALFFEPEPVLSEPEDVEGGSNEEEKDP</sequence>
<feature type="region of interest" description="Disordered" evidence="1">
    <location>
        <begin position="165"/>
        <end position="187"/>
    </location>
</feature>
<evidence type="ECO:0000256" key="1">
    <source>
        <dbReference type="SAM" id="MobiDB-lite"/>
    </source>
</evidence>
<dbReference type="EMBL" id="JAIQCV010000003">
    <property type="protein sequence ID" value="KAH1115064.1"/>
    <property type="molecule type" value="Genomic_DNA"/>
</dbReference>